<dbReference type="EMBL" id="JACVVK020000207">
    <property type="protein sequence ID" value="KAK7484615.1"/>
    <property type="molecule type" value="Genomic_DNA"/>
</dbReference>
<dbReference type="SUPFAM" id="SSF52047">
    <property type="entry name" value="RNI-like"/>
    <property type="match status" value="2"/>
</dbReference>
<evidence type="ECO:0000313" key="2">
    <source>
        <dbReference type="EMBL" id="KAK7484615.1"/>
    </source>
</evidence>
<organism evidence="2 3">
    <name type="scientific">Batillaria attramentaria</name>
    <dbReference type="NCBI Taxonomy" id="370345"/>
    <lineage>
        <taxon>Eukaryota</taxon>
        <taxon>Metazoa</taxon>
        <taxon>Spiralia</taxon>
        <taxon>Lophotrochozoa</taxon>
        <taxon>Mollusca</taxon>
        <taxon>Gastropoda</taxon>
        <taxon>Caenogastropoda</taxon>
        <taxon>Sorbeoconcha</taxon>
        <taxon>Cerithioidea</taxon>
        <taxon>Batillariidae</taxon>
        <taxon>Batillaria</taxon>
    </lineage>
</organism>
<evidence type="ECO:0000313" key="3">
    <source>
        <dbReference type="Proteomes" id="UP001519460"/>
    </source>
</evidence>
<gene>
    <name evidence="2" type="ORF">BaRGS_00024141</name>
</gene>
<feature type="region of interest" description="Disordered" evidence="1">
    <location>
        <begin position="149"/>
        <end position="244"/>
    </location>
</feature>
<dbReference type="SMART" id="SM00368">
    <property type="entry name" value="LRR_RI"/>
    <property type="match status" value="4"/>
</dbReference>
<feature type="compositionally biased region" description="Basic and acidic residues" evidence="1">
    <location>
        <begin position="190"/>
        <end position="230"/>
    </location>
</feature>
<protein>
    <submittedName>
        <fullName evidence="2">Uncharacterized protein</fullName>
    </submittedName>
</protein>
<reference evidence="2 3" key="1">
    <citation type="journal article" date="2023" name="Sci. Data">
        <title>Genome assembly of the Korean intertidal mud-creeper Batillaria attramentaria.</title>
        <authorList>
            <person name="Patra A.K."/>
            <person name="Ho P.T."/>
            <person name="Jun S."/>
            <person name="Lee S.J."/>
            <person name="Kim Y."/>
            <person name="Won Y.J."/>
        </authorList>
    </citation>
    <scope>NUCLEOTIDE SEQUENCE [LARGE SCALE GENOMIC DNA]</scope>
    <source>
        <strain evidence="2">Wonlab-2016</strain>
    </source>
</reference>
<dbReference type="PANTHER" id="PTHR46984">
    <property type="entry name" value="LEUCINE-RICH REPEAT-CONTAINING PROTEIN 71"/>
    <property type="match status" value="1"/>
</dbReference>
<comment type="caution">
    <text evidence="2">The sequence shown here is derived from an EMBL/GenBank/DDBJ whole genome shotgun (WGS) entry which is preliminary data.</text>
</comment>
<feature type="region of interest" description="Disordered" evidence="1">
    <location>
        <begin position="260"/>
        <end position="295"/>
    </location>
</feature>
<dbReference type="Gene3D" id="3.80.10.10">
    <property type="entry name" value="Ribonuclease Inhibitor"/>
    <property type="match status" value="2"/>
</dbReference>
<dbReference type="PANTHER" id="PTHR46984:SF1">
    <property type="entry name" value="LEUCINE-RICH REPEAT-CONTAINING PROTEIN 71"/>
    <property type="match status" value="1"/>
</dbReference>
<evidence type="ECO:0000256" key="1">
    <source>
        <dbReference type="SAM" id="MobiDB-lite"/>
    </source>
</evidence>
<dbReference type="AlphaFoldDB" id="A0ABD0KBY0"/>
<proteinExistence type="predicted"/>
<keyword evidence="3" id="KW-1185">Reference proteome</keyword>
<dbReference type="InterPro" id="IPR032675">
    <property type="entry name" value="LRR_dom_sf"/>
</dbReference>
<dbReference type="Proteomes" id="UP001519460">
    <property type="component" value="Unassembled WGS sequence"/>
</dbReference>
<dbReference type="InterPro" id="IPR053040">
    <property type="entry name" value="LRR-containing_protein_71"/>
</dbReference>
<dbReference type="InterPro" id="IPR001611">
    <property type="entry name" value="Leu-rich_rpt"/>
</dbReference>
<name>A0ABD0KBY0_9CAEN</name>
<feature type="region of interest" description="Disordered" evidence="1">
    <location>
        <begin position="382"/>
        <end position="402"/>
    </location>
</feature>
<dbReference type="Pfam" id="PF13516">
    <property type="entry name" value="LRR_6"/>
    <property type="match status" value="4"/>
</dbReference>
<feature type="compositionally biased region" description="Polar residues" evidence="1">
    <location>
        <begin position="158"/>
        <end position="167"/>
    </location>
</feature>
<feature type="compositionally biased region" description="Basic and acidic residues" evidence="1">
    <location>
        <begin position="173"/>
        <end position="182"/>
    </location>
</feature>
<accession>A0ABD0KBY0</accession>
<sequence>MSKLRSSKVCIMINKFAVLSVFYEHMYCTIVCRNVIMDGNPVKDQNFYELIGEESIIQNLSLKHCSIDDDGARCIGMALGTAKGSNSKLFSLNLAGNNITDVGVEHLAMGLKMNRTLLSLSLSGNNIEDKGAMKLAEALSRFPLSQDEVVERRRQLSDNRGSPDTTKSPPPSRRAESKDRPGSVRSMGTHTEKGSKTRDKPSAKKKDAGKGKDGKEETKGGKKEKEDTKAGTKKGTSPRYVADLNKSNCDCGKEEFVFGPGCEDASMADTKTAGGKKDRGKGGKGKPGPEPEPDVPEVINPLLEVADLIDGQLWVAGNRILINLNLSRNKIGDAGMSALLKAIQYQTTLTMDSRNGGSGLMRLCLERNRVSADSEVLKKINDHMQPKDPFYKPPVTPEGETS</sequence>